<protein>
    <recommendedName>
        <fullName evidence="3">RVP_2 domain-containing protein</fullName>
    </recommendedName>
</protein>
<dbReference type="STRING" id="3775.A0A1Q3C5D0"/>
<name>A0A1Q3C5D0_CEPFO</name>
<organism evidence="1 2">
    <name type="scientific">Cephalotus follicularis</name>
    <name type="common">Albany pitcher plant</name>
    <dbReference type="NCBI Taxonomy" id="3775"/>
    <lineage>
        <taxon>Eukaryota</taxon>
        <taxon>Viridiplantae</taxon>
        <taxon>Streptophyta</taxon>
        <taxon>Embryophyta</taxon>
        <taxon>Tracheophyta</taxon>
        <taxon>Spermatophyta</taxon>
        <taxon>Magnoliopsida</taxon>
        <taxon>eudicotyledons</taxon>
        <taxon>Gunneridae</taxon>
        <taxon>Pentapetalae</taxon>
        <taxon>rosids</taxon>
        <taxon>fabids</taxon>
        <taxon>Oxalidales</taxon>
        <taxon>Cephalotaceae</taxon>
        <taxon>Cephalotus</taxon>
    </lineage>
</organism>
<evidence type="ECO:0000313" key="2">
    <source>
        <dbReference type="Proteomes" id="UP000187406"/>
    </source>
</evidence>
<dbReference type="InterPro" id="IPR021109">
    <property type="entry name" value="Peptidase_aspartic_dom_sf"/>
</dbReference>
<dbReference type="AlphaFoldDB" id="A0A1Q3C5D0"/>
<dbReference type="Gene3D" id="2.40.70.10">
    <property type="entry name" value="Acid Proteases"/>
    <property type="match status" value="1"/>
</dbReference>
<reference evidence="2" key="1">
    <citation type="submission" date="2016-04" db="EMBL/GenBank/DDBJ databases">
        <title>Cephalotus genome sequencing.</title>
        <authorList>
            <person name="Fukushima K."/>
            <person name="Hasebe M."/>
            <person name="Fang X."/>
        </authorList>
    </citation>
    <scope>NUCLEOTIDE SEQUENCE [LARGE SCALE GENOMIC DNA]</scope>
    <source>
        <strain evidence="2">cv. St1</strain>
    </source>
</reference>
<comment type="caution">
    <text evidence="1">The sequence shown here is derived from an EMBL/GenBank/DDBJ whole genome shotgun (WGS) entry which is preliminary data.</text>
</comment>
<gene>
    <name evidence="1" type="ORF">CFOL_v3_18772</name>
</gene>
<evidence type="ECO:0000313" key="1">
    <source>
        <dbReference type="EMBL" id="GAV75293.1"/>
    </source>
</evidence>
<dbReference type="Proteomes" id="UP000187406">
    <property type="component" value="Unassembled WGS sequence"/>
</dbReference>
<dbReference type="InParanoid" id="A0A1Q3C5D0"/>
<sequence length="134" mass="15182">MTYKKNAAKQVIKLVEISKRDTVADQGILNKPEEIMTMHIRPLYVQGFIDDRSVSRMLVDNGTAINILPYSMIRPLRKSAADLISTEVTISNFARGITQERGVLAVELTIERKTTMTPFFVVYSFVRLGYPCKP</sequence>
<accession>A0A1Q3C5D0</accession>
<proteinExistence type="predicted"/>
<evidence type="ECO:0008006" key="3">
    <source>
        <dbReference type="Google" id="ProtNLM"/>
    </source>
</evidence>
<dbReference type="EMBL" id="BDDD01001343">
    <property type="protein sequence ID" value="GAV75293.1"/>
    <property type="molecule type" value="Genomic_DNA"/>
</dbReference>
<dbReference type="OrthoDB" id="1738459at2759"/>
<keyword evidence="2" id="KW-1185">Reference proteome</keyword>